<dbReference type="InterPro" id="IPR000212">
    <property type="entry name" value="DNA_helicase_UvrD/REP"/>
</dbReference>
<organism evidence="1 2">
    <name type="scientific">Probosciger aterrimus</name>
    <name type="common">Palm cockatoo</name>
    <dbReference type="NCBI Taxonomy" id="141839"/>
    <lineage>
        <taxon>Eukaryota</taxon>
        <taxon>Metazoa</taxon>
        <taxon>Chordata</taxon>
        <taxon>Craniata</taxon>
        <taxon>Vertebrata</taxon>
        <taxon>Euteleostomi</taxon>
        <taxon>Archelosauria</taxon>
        <taxon>Archosauria</taxon>
        <taxon>Dinosauria</taxon>
        <taxon>Saurischia</taxon>
        <taxon>Theropoda</taxon>
        <taxon>Coelurosauria</taxon>
        <taxon>Aves</taxon>
        <taxon>Neognathae</taxon>
        <taxon>Neoaves</taxon>
        <taxon>Telluraves</taxon>
        <taxon>Australaves</taxon>
        <taxon>Psittaciformes</taxon>
        <taxon>Cacatuidae</taxon>
        <taxon>Probosciger</taxon>
    </lineage>
</organism>
<dbReference type="GO" id="GO:0005634">
    <property type="term" value="C:nucleus"/>
    <property type="evidence" value="ECO:0007669"/>
    <property type="project" value="TreeGrafter"/>
</dbReference>
<keyword evidence="1" id="KW-0378">Hydrolase</keyword>
<reference evidence="1 2" key="1">
    <citation type="submission" date="2019-09" db="EMBL/GenBank/DDBJ databases">
        <title>Bird 10,000 Genomes (B10K) Project - Family phase.</title>
        <authorList>
            <person name="Zhang G."/>
        </authorList>
    </citation>
    <scope>NUCLEOTIDE SEQUENCE [LARGE SCALE GENOMIC DNA]</scope>
    <source>
        <strain evidence="1">B10K-DU-017-47</strain>
    </source>
</reference>
<accession>A0A7K5G0E8</accession>
<keyword evidence="1" id="KW-0547">Nucleotide-binding</keyword>
<dbReference type="OrthoDB" id="1470711at2759"/>
<dbReference type="PANTHER" id="PTHR11070:SF30">
    <property type="entry name" value="F-BOX DNA HELICASE 1"/>
    <property type="match status" value="1"/>
</dbReference>
<dbReference type="GO" id="GO:0005524">
    <property type="term" value="F:ATP binding"/>
    <property type="evidence" value="ECO:0007669"/>
    <property type="project" value="InterPro"/>
</dbReference>
<feature type="non-terminal residue" evidence="1">
    <location>
        <position position="1"/>
    </location>
</feature>
<dbReference type="PANTHER" id="PTHR11070">
    <property type="entry name" value="UVRD / RECB / PCRA DNA HELICASE FAMILY MEMBER"/>
    <property type="match status" value="1"/>
</dbReference>
<feature type="non-terminal residue" evidence="1">
    <location>
        <position position="414"/>
    </location>
</feature>
<name>A0A7K5G0E8_PROAR</name>
<proteinExistence type="predicted"/>
<dbReference type="AlphaFoldDB" id="A0A7K5G0E8"/>
<dbReference type="SUPFAM" id="SSF52540">
    <property type="entry name" value="P-loop containing nucleoside triphosphate hydrolases"/>
    <property type="match status" value="1"/>
</dbReference>
<dbReference type="InterPro" id="IPR027417">
    <property type="entry name" value="P-loop_NTPase"/>
</dbReference>
<keyword evidence="1" id="KW-0067">ATP-binding</keyword>
<dbReference type="Gene3D" id="3.40.50.300">
    <property type="entry name" value="P-loop containing nucleotide triphosphate hydrolases"/>
    <property type="match status" value="1"/>
</dbReference>
<dbReference type="GO" id="GO:0043138">
    <property type="term" value="F:3'-5' DNA helicase activity"/>
    <property type="evidence" value="ECO:0007669"/>
    <property type="project" value="TreeGrafter"/>
</dbReference>
<evidence type="ECO:0000313" key="1">
    <source>
        <dbReference type="EMBL" id="NWS50369.1"/>
    </source>
</evidence>
<keyword evidence="2" id="KW-1185">Reference proteome</keyword>
<keyword evidence="1" id="KW-0347">Helicase</keyword>
<comment type="caution">
    <text evidence="1">The sequence shown here is derived from an EMBL/GenBank/DDBJ whole genome shotgun (WGS) entry which is preliminary data.</text>
</comment>
<dbReference type="GO" id="GO:0003677">
    <property type="term" value="F:DNA binding"/>
    <property type="evidence" value="ECO:0007669"/>
    <property type="project" value="InterPro"/>
</dbReference>
<dbReference type="GO" id="GO:0000724">
    <property type="term" value="P:double-strand break repair via homologous recombination"/>
    <property type="evidence" value="ECO:0007669"/>
    <property type="project" value="TreeGrafter"/>
</dbReference>
<dbReference type="Proteomes" id="UP000562415">
    <property type="component" value="Unassembled WGS sequence"/>
</dbReference>
<sequence length="414" mass="47003">FIPWKKLYHRYLKEEATALRSVEQVMQDFAITKEQEGCVFGLIRCVAAIPTRRKVDPGAVLQCLKSHHLFSKAEACVGNKLPHVQSRAGPESAWAILAVMVLFSDGVSDIQKLIRCLQRPCSALSVVDVTETLYCMATLLCAMRNKSIVITNRIHYNIFYCLYLMENASVTMQTMEEDAEASCSRRDLRPGQPEIKLTHEQQRILNHRIEPGQIVKIMAFAGSGKTSTLVKYAEKFADLRFLYVAFNKAVAERGKSVFPRNVTCRTFHSLAYGSVGKHYKEKGKLNFSKMSVYSISFLLRNREGQSLFVRGKTVSQTLESFFASSDGEICEEHVPHWFRNTHGQTQPVSRAEKEISVKEAKEIWHNMKQLDGDAEKKYKMTCDGYLKLWQLSKPQLSGYDAIFVDEAQDCTPGE</sequence>
<dbReference type="EMBL" id="VYZH01008649">
    <property type="protein sequence ID" value="NWS50369.1"/>
    <property type="molecule type" value="Genomic_DNA"/>
</dbReference>
<evidence type="ECO:0000313" key="2">
    <source>
        <dbReference type="Proteomes" id="UP000562415"/>
    </source>
</evidence>
<protein>
    <submittedName>
        <fullName evidence="1">FBH1 helicase</fullName>
    </submittedName>
</protein>
<gene>
    <name evidence="1" type="primary">Fbh1</name>
    <name evidence="1" type="ORF">PROATE_R07171</name>
</gene>
<dbReference type="GO" id="GO:0031297">
    <property type="term" value="P:replication fork processing"/>
    <property type="evidence" value="ECO:0007669"/>
    <property type="project" value="TreeGrafter"/>
</dbReference>